<dbReference type="CDD" id="cd20526">
    <property type="entry name" value="CYCLIN_CCNI-like"/>
    <property type="match status" value="1"/>
</dbReference>
<dbReference type="InterPro" id="IPR006671">
    <property type="entry name" value="Cyclin_N"/>
</dbReference>
<dbReference type="OrthoDB" id="769138at2759"/>
<evidence type="ECO:0000259" key="5">
    <source>
        <dbReference type="SMART" id="SM00385"/>
    </source>
</evidence>
<comment type="similarity">
    <text evidence="4">Belongs to the cyclin family.</text>
</comment>
<dbReference type="Proteomes" id="UP000225706">
    <property type="component" value="Unassembled WGS sequence"/>
</dbReference>
<accession>A0A2B4SGS2</accession>
<gene>
    <name evidence="6" type="primary">CCNI</name>
    <name evidence="6" type="ORF">AWC38_SpisGene6708</name>
</gene>
<reference evidence="7" key="1">
    <citation type="journal article" date="2017" name="bioRxiv">
        <title>Comparative analysis of the genomes of Stylophora pistillata and Acropora digitifera provides evidence for extensive differences between species of corals.</title>
        <authorList>
            <person name="Voolstra C.R."/>
            <person name="Li Y."/>
            <person name="Liew Y.J."/>
            <person name="Baumgarten S."/>
            <person name="Zoccola D."/>
            <person name="Flot J.-F."/>
            <person name="Tambutte S."/>
            <person name="Allemand D."/>
            <person name="Aranda M."/>
        </authorList>
    </citation>
    <scope>NUCLEOTIDE SEQUENCE [LARGE SCALE GENOMIC DNA]</scope>
</reference>
<comment type="caution">
    <text evidence="6">The sequence shown here is derived from an EMBL/GenBank/DDBJ whole genome shotgun (WGS) entry which is preliminary data.</text>
</comment>
<keyword evidence="2 4" id="KW-0195">Cyclin</keyword>
<dbReference type="Pfam" id="PF00134">
    <property type="entry name" value="Cyclin_N"/>
    <property type="match status" value="1"/>
</dbReference>
<dbReference type="GO" id="GO:0051301">
    <property type="term" value="P:cell division"/>
    <property type="evidence" value="ECO:0007669"/>
    <property type="project" value="UniProtKB-KW"/>
</dbReference>
<dbReference type="InterPro" id="IPR048258">
    <property type="entry name" value="Cyclins_cyclin-box"/>
</dbReference>
<dbReference type="SUPFAM" id="SSF47954">
    <property type="entry name" value="Cyclin-like"/>
    <property type="match status" value="2"/>
</dbReference>
<dbReference type="PANTHER" id="PTHR10177">
    <property type="entry name" value="CYCLINS"/>
    <property type="match status" value="1"/>
</dbReference>
<dbReference type="PROSITE" id="PS00292">
    <property type="entry name" value="CYCLINS"/>
    <property type="match status" value="1"/>
</dbReference>
<proteinExistence type="inferred from homology"/>
<feature type="domain" description="Cyclin-like" evidence="5">
    <location>
        <begin position="52"/>
        <end position="138"/>
    </location>
</feature>
<evidence type="ECO:0000256" key="3">
    <source>
        <dbReference type="ARBA" id="ARBA00023306"/>
    </source>
</evidence>
<dbReference type="Gene3D" id="1.10.472.10">
    <property type="entry name" value="Cyclin-like"/>
    <property type="match status" value="2"/>
</dbReference>
<keyword evidence="1" id="KW-0132">Cell division</keyword>
<dbReference type="InterPro" id="IPR013763">
    <property type="entry name" value="Cyclin-like_dom"/>
</dbReference>
<dbReference type="SMART" id="SM00385">
    <property type="entry name" value="CYCLIN"/>
    <property type="match status" value="1"/>
</dbReference>
<organism evidence="6 7">
    <name type="scientific">Stylophora pistillata</name>
    <name type="common">Smooth cauliflower coral</name>
    <dbReference type="NCBI Taxonomy" id="50429"/>
    <lineage>
        <taxon>Eukaryota</taxon>
        <taxon>Metazoa</taxon>
        <taxon>Cnidaria</taxon>
        <taxon>Anthozoa</taxon>
        <taxon>Hexacorallia</taxon>
        <taxon>Scleractinia</taxon>
        <taxon>Astrocoeniina</taxon>
        <taxon>Pocilloporidae</taxon>
        <taxon>Stylophora</taxon>
    </lineage>
</organism>
<protein>
    <submittedName>
        <fullName evidence="6">Cyclin-I</fullName>
    </submittedName>
</protein>
<evidence type="ECO:0000313" key="6">
    <source>
        <dbReference type="EMBL" id="PFX28556.1"/>
    </source>
</evidence>
<dbReference type="InterPro" id="IPR036915">
    <property type="entry name" value="Cyclin-like_sf"/>
</dbReference>
<dbReference type="AlphaFoldDB" id="A0A2B4SGS2"/>
<dbReference type="FunFam" id="1.10.472.10:FF:000006">
    <property type="entry name" value="Cyclin I"/>
    <property type="match status" value="1"/>
</dbReference>
<keyword evidence="3" id="KW-0131">Cell cycle</keyword>
<keyword evidence="7" id="KW-1185">Reference proteome</keyword>
<evidence type="ECO:0000256" key="4">
    <source>
        <dbReference type="RuleBase" id="RU000383"/>
    </source>
</evidence>
<dbReference type="EMBL" id="LSMT01000081">
    <property type="protein sequence ID" value="PFX28556.1"/>
    <property type="molecule type" value="Genomic_DNA"/>
</dbReference>
<dbReference type="STRING" id="50429.A0A2B4SGS2"/>
<evidence type="ECO:0000313" key="7">
    <source>
        <dbReference type="Proteomes" id="UP000225706"/>
    </source>
</evidence>
<sequence>MIVLCGLNVSKLLKVLNEGLLKEETHLAPLMCLAGNEDSDGISLSNRDDSTVFILNLSRHCGFHSETFSLSVNLLDRFLSVVKANPKYLPCISICCLFLAVKMCEEDEDVPTAADLVKVSGLNFSSSDLLRMERIILDKLKWNLNASTPLYFLQVFHALCVSKGFLDHFPVNHHLQHITTILEDLLCFHKFMFFKPSTLALALLSCELMYVSSNWLLATHFLQEQAKIPDAELWQCCKLLNDHFKSFSKSHSIKMKTLAIGDRQDPSFPALIGN</sequence>
<name>A0A2B4SGS2_STYPI</name>
<evidence type="ECO:0000256" key="2">
    <source>
        <dbReference type="ARBA" id="ARBA00023127"/>
    </source>
</evidence>
<dbReference type="InterPro" id="IPR039361">
    <property type="entry name" value="Cyclin"/>
</dbReference>
<evidence type="ECO:0000256" key="1">
    <source>
        <dbReference type="ARBA" id="ARBA00022618"/>
    </source>
</evidence>